<sequence>MSLSSSRVPGRQAAVVKANARSSKRLGIHLQIATSIAGPYILGNVSSSSFLRGNCPLTGPPFSSCCQPIDDNAPIS</sequence>
<dbReference type="Proteomes" id="UP001321473">
    <property type="component" value="Unassembled WGS sequence"/>
</dbReference>
<comment type="caution">
    <text evidence="1">The sequence shown here is derived from an EMBL/GenBank/DDBJ whole genome shotgun (WGS) entry which is preliminary data.</text>
</comment>
<evidence type="ECO:0000313" key="1">
    <source>
        <dbReference type="EMBL" id="KAK8767111.1"/>
    </source>
</evidence>
<organism evidence="1 2">
    <name type="scientific">Amblyomma americanum</name>
    <name type="common">Lone star tick</name>
    <dbReference type="NCBI Taxonomy" id="6943"/>
    <lineage>
        <taxon>Eukaryota</taxon>
        <taxon>Metazoa</taxon>
        <taxon>Ecdysozoa</taxon>
        <taxon>Arthropoda</taxon>
        <taxon>Chelicerata</taxon>
        <taxon>Arachnida</taxon>
        <taxon>Acari</taxon>
        <taxon>Parasitiformes</taxon>
        <taxon>Ixodida</taxon>
        <taxon>Ixodoidea</taxon>
        <taxon>Ixodidae</taxon>
        <taxon>Amblyomminae</taxon>
        <taxon>Amblyomma</taxon>
    </lineage>
</organism>
<keyword evidence="2" id="KW-1185">Reference proteome</keyword>
<reference evidence="1 2" key="1">
    <citation type="journal article" date="2023" name="Arcadia Sci">
        <title>De novo assembly of a long-read Amblyomma americanum tick genome.</title>
        <authorList>
            <person name="Chou S."/>
            <person name="Poskanzer K.E."/>
            <person name="Rollins M."/>
            <person name="Thuy-Boun P.S."/>
        </authorList>
    </citation>
    <scope>NUCLEOTIDE SEQUENCE [LARGE SCALE GENOMIC DNA]</scope>
    <source>
        <strain evidence="1">F_SG_1</strain>
        <tissue evidence="1">Salivary glands</tissue>
    </source>
</reference>
<dbReference type="AlphaFoldDB" id="A0AAQ4DXC1"/>
<evidence type="ECO:0000313" key="2">
    <source>
        <dbReference type="Proteomes" id="UP001321473"/>
    </source>
</evidence>
<name>A0AAQ4DXC1_AMBAM</name>
<dbReference type="EMBL" id="JARKHS020025751">
    <property type="protein sequence ID" value="KAK8767111.1"/>
    <property type="molecule type" value="Genomic_DNA"/>
</dbReference>
<protein>
    <submittedName>
        <fullName evidence="1">Uncharacterized protein</fullName>
    </submittedName>
</protein>
<accession>A0AAQ4DXC1</accession>
<gene>
    <name evidence="1" type="ORF">V5799_006109</name>
</gene>
<proteinExistence type="predicted"/>